<evidence type="ECO:0000313" key="1">
    <source>
        <dbReference type="EMBL" id="KAG8550579.1"/>
    </source>
</evidence>
<protein>
    <submittedName>
        <fullName evidence="1">Uncharacterized protein</fullName>
    </submittedName>
</protein>
<dbReference type="EMBL" id="WNYA01000040">
    <property type="protein sequence ID" value="KAG8550579.1"/>
    <property type="molecule type" value="Genomic_DNA"/>
</dbReference>
<comment type="caution">
    <text evidence="1">The sequence shown here is derived from an EMBL/GenBank/DDBJ whole genome shotgun (WGS) entry which is preliminary data.</text>
</comment>
<dbReference type="Proteomes" id="UP000824782">
    <property type="component" value="Unassembled WGS sequence"/>
</dbReference>
<reference evidence="1" key="1">
    <citation type="thesis" date="2020" institute="ProQuest LLC" country="789 East Eisenhower Parkway, Ann Arbor, MI, USA">
        <title>Comparative Genomics and Chromosome Evolution.</title>
        <authorList>
            <person name="Mudd A.B."/>
        </authorList>
    </citation>
    <scope>NUCLEOTIDE SEQUENCE</scope>
    <source>
        <strain evidence="1">237g6f4</strain>
        <tissue evidence="1">Blood</tissue>
    </source>
</reference>
<gene>
    <name evidence="1" type="ORF">GDO81_023719</name>
</gene>
<dbReference type="AlphaFoldDB" id="A0AAV6ZMK8"/>
<sequence length="55" mass="6722">MDPLDRSLFWTSKFSKSSLMFLIKRRPLKSSQYIRYTGMYPCIAYIMYLVREIYI</sequence>
<evidence type="ECO:0000313" key="2">
    <source>
        <dbReference type="Proteomes" id="UP000824782"/>
    </source>
</evidence>
<proteinExistence type="predicted"/>
<organism evidence="1 2">
    <name type="scientific">Engystomops pustulosus</name>
    <name type="common">Tungara frog</name>
    <name type="synonym">Physalaemus pustulosus</name>
    <dbReference type="NCBI Taxonomy" id="76066"/>
    <lineage>
        <taxon>Eukaryota</taxon>
        <taxon>Metazoa</taxon>
        <taxon>Chordata</taxon>
        <taxon>Craniata</taxon>
        <taxon>Vertebrata</taxon>
        <taxon>Euteleostomi</taxon>
        <taxon>Amphibia</taxon>
        <taxon>Batrachia</taxon>
        <taxon>Anura</taxon>
        <taxon>Neobatrachia</taxon>
        <taxon>Hyloidea</taxon>
        <taxon>Leptodactylidae</taxon>
        <taxon>Leiuperinae</taxon>
        <taxon>Engystomops</taxon>
    </lineage>
</organism>
<keyword evidence="2" id="KW-1185">Reference proteome</keyword>
<name>A0AAV6ZMK8_ENGPU</name>
<accession>A0AAV6ZMK8</accession>